<dbReference type="PROSITE" id="PS50850">
    <property type="entry name" value="MFS"/>
    <property type="match status" value="1"/>
</dbReference>
<dbReference type="PANTHER" id="PTHR43124">
    <property type="entry name" value="PURINE EFFLUX PUMP PBUE"/>
    <property type="match status" value="1"/>
</dbReference>
<evidence type="ECO:0000256" key="2">
    <source>
        <dbReference type="ARBA" id="ARBA00022475"/>
    </source>
</evidence>
<dbReference type="Pfam" id="PF07690">
    <property type="entry name" value="MFS_1"/>
    <property type="match status" value="1"/>
</dbReference>
<evidence type="ECO:0000259" key="6">
    <source>
        <dbReference type="PROSITE" id="PS50850"/>
    </source>
</evidence>
<organism evidence="7 8">
    <name type="scientific">Eilatimonas milleporae</name>
    <dbReference type="NCBI Taxonomy" id="911205"/>
    <lineage>
        <taxon>Bacteria</taxon>
        <taxon>Pseudomonadati</taxon>
        <taxon>Pseudomonadota</taxon>
        <taxon>Alphaproteobacteria</taxon>
        <taxon>Kordiimonadales</taxon>
        <taxon>Kordiimonadaceae</taxon>
        <taxon>Eilatimonas</taxon>
    </lineage>
</organism>
<dbReference type="InterPro" id="IPR050189">
    <property type="entry name" value="MFS_Efflux_Transporters"/>
</dbReference>
<gene>
    <name evidence="7" type="ORF">BXY39_0138</name>
</gene>
<dbReference type="GO" id="GO:0005886">
    <property type="term" value="C:plasma membrane"/>
    <property type="evidence" value="ECO:0007669"/>
    <property type="project" value="UniProtKB-SubCell"/>
</dbReference>
<evidence type="ECO:0000256" key="4">
    <source>
        <dbReference type="ARBA" id="ARBA00022989"/>
    </source>
</evidence>
<comment type="subcellular location">
    <subcellularLocation>
        <location evidence="1">Cell membrane</location>
        <topology evidence="1">Multi-pass membrane protein</topology>
    </subcellularLocation>
</comment>
<keyword evidence="5" id="KW-0472">Membrane</keyword>
<dbReference type="OrthoDB" id="1404228at2"/>
<dbReference type="AlphaFoldDB" id="A0A3M0CT52"/>
<evidence type="ECO:0000256" key="1">
    <source>
        <dbReference type="ARBA" id="ARBA00004651"/>
    </source>
</evidence>
<dbReference type="Proteomes" id="UP000271227">
    <property type="component" value="Unassembled WGS sequence"/>
</dbReference>
<dbReference type="InterPro" id="IPR011701">
    <property type="entry name" value="MFS"/>
</dbReference>
<evidence type="ECO:0000256" key="3">
    <source>
        <dbReference type="ARBA" id="ARBA00022692"/>
    </source>
</evidence>
<sequence>MLSTLFPKPLAKDGRLLAYGLLLTFSSSFGQTYFIGVYRPDILMDYGLSESDFGLLYLVVTLGSALGVNLMGHLIDRIDLRHYTAALVLALSLSAAFVGLAGSFYYLVAALTLVRLFGQGMMVHAAMTTMTRYFEAGRGTAVAVAGLGMPVAQSMLPAAAVWLMGSMAWQDTWLVLALGLLGVALPFLLWLLAGHDQRHKAWADHADALERQADSALQGLPSATGAWRRRHVLRDWRFYLILPAIVSIPFWMTAMFFFAERLAVEKGWTFQAYTGLYWTHAAGASVVPFVAGVLVDRFGGLKLLALYPPVLALGLAFVAVGQSAPAIVTYMMLTGVALGLSLPVNNALWAELYGTRHLGEIKSLTVSIIVVSTALAPWIIGAALDRGVPVEALFWLGVGHALISVPLLLPVLRRPVLPPPQI</sequence>
<dbReference type="InParanoid" id="A0A3M0CT52"/>
<evidence type="ECO:0000256" key="5">
    <source>
        <dbReference type="ARBA" id="ARBA00023136"/>
    </source>
</evidence>
<keyword evidence="2" id="KW-1003">Cell membrane</keyword>
<evidence type="ECO:0000313" key="8">
    <source>
        <dbReference type="Proteomes" id="UP000271227"/>
    </source>
</evidence>
<keyword evidence="4" id="KW-1133">Transmembrane helix</keyword>
<feature type="domain" description="Major facilitator superfamily (MFS) profile" evidence="6">
    <location>
        <begin position="16"/>
        <end position="416"/>
    </location>
</feature>
<keyword evidence="8" id="KW-1185">Reference proteome</keyword>
<name>A0A3M0CT52_9PROT</name>
<dbReference type="Gene3D" id="1.20.1250.20">
    <property type="entry name" value="MFS general substrate transporter like domains"/>
    <property type="match status" value="2"/>
</dbReference>
<dbReference type="InterPro" id="IPR020846">
    <property type="entry name" value="MFS_dom"/>
</dbReference>
<dbReference type="RefSeq" id="WP_147453412.1">
    <property type="nucleotide sequence ID" value="NZ_REFR01000002.1"/>
</dbReference>
<keyword evidence="3" id="KW-0812">Transmembrane</keyword>
<dbReference type="SUPFAM" id="SSF103473">
    <property type="entry name" value="MFS general substrate transporter"/>
    <property type="match status" value="1"/>
</dbReference>
<comment type="caution">
    <text evidence="7">The sequence shown here is derived from an EMBL/GenBank/DDBJ whole genome shotgun (WGS) entry which is preliminary data.</text>
</comment>
<dbReference type="GO" id="GO:0022857">
    <property type="term" value="F:transmembrane transporter activity"/>
    <property type="evidence" value="ECO:0007669"/>
    <property type="project" value="InterPro"/>
</dbReference>
<dbReference type="EMBL" id="REFR01000002">
    <property type="protein sequence ID" value="RMB12714.1"/>
    <property type="molecule type" value="Genomic_DNA"/>
</dbReference>
<reference evidence="7 8" key="1">
    <citation type="submission" date="2018-10" db="EMBL/GenBank/DDBJ databases">
        <title>Genomic Encyclopedia of Archaeal and Bacterial Type Strains, Phase II (KMG-II): from individual species to whole genera.</title>
        <authorList>
            <person name="Goeker M."/>
        </authorList>
    </citation>
    <scope>NUCLEOTIDE SEQUENCE [LARGE SCALE GENOMIC DNA]</scope>
    <source>
        <strain evidence="7 8">DSM 25217</strain>
    </source>
</reference>
<proteinExistence type="predicted"/>
<dbReference type="PANTHER" id="PTHR43124:SF3">
    <property type="entry name" value="CHLORAMPHENICOL EFFLUX PUMP RV0191"/>
    <property type="match status" value="1"/>
</dbReference>
<protein>
    <submittedName>
        <fullName evidence="7">Putative MFS family arabinose efflux permease</fullName>
    </submittedName>
</protein>
<accession>A0A3M0CT52</accession>
<dbReference type="InterPro" id="IPR036259">
    <property type="entry name" value="MFS_trans_sf"/>
</dbReference>
<evidence type="ECO:0000313" key="7">
    <source>
        <dbReference type="EMBL" id="RMB12714.1"/>
    </source>
</evidence>